<comment type="similarity">
    <text evidence="6">Belongs to the Ccs1/CcsB family.</text>
</comment>
<dbReference type="InterPro" id="IPR007816">
    <property type="entry name" value="ResB-like_domain"/>
</dbReference>
<dbReference type="AlphaFoldDB" id="H9LTN0"/>
<dbReference type="GO" id="GO:0017004">
    <property type="term" value="P:cytochrome complex assembly"/>
    <property type="evidence" value="ECO:0007669"/>
    <property type="project" value="UniProtKB-UniRule"/>
</dbReference>
<sequence>MVFSTKLYTTKLLKKLADLRLAIWLLASIGILIALGTFIEQDQPLAFYQENYPTTAPILGFVDWKFITSLNLNTLYSNIWFFGIVGFFASSLLACTYTTQIPALKKFRLWEFITNFKSLRKFQLKRQLPRNLASTSVYQLYGKNYHVFRQGKKNYAYSGLLGRVGPILVHFSILFVLFGSACGALGGYTVQEIVPRGEIFHLQNLVKSGNLSKIPQYLSWRVNDFWITYTEEAKVNQFYSDLSILDVKGQEVKRKIIFVNEPLVYNGVSVYQTDWDILGLKLKLNDQQTIQVPLNKISKSGRNFWLGSVFLDGNSKQKITILLNDLTGNIYVYDNAGLLVATTKLGQLVVFPEDQSLRFQEFLTTTGLQLKEDPGLRLIYLSFFLVMVSIYISFLSYSQIWGFEKTDEFILAGKSNRAVLAFQEDFKKDVKEILNTLKFN</sequence>
<keyword evidence="4 6" id="KW-1133">Transmembrane helix</keyword>
<protein>
    <recommendedName>
        <fullName evidence="6">Cytochrome c biogenesis protein CcsB</fullName>
    </recommendedName>
</protein>
<organism evidence="9">
    <name type="scientific">Emiliania huxleyi</name>
    <name type="common">Coccolithophore</name>
    <name type="synonym">Pontosphaera huxleyi</name>
    <dbReference type="NCBI Taxonomy" id="2903"/>
    <lineage>
        <taxon>Eukaryota</taxon>
        <taxon>Haptista</taxon>
        <taxon>Haptophyta</taxon>
        <taxon>Prymnesiophyceae</taxon>
        <taxon>Isochrysidales</taxon>
        <taxon>Noelaerhabdaceae</taxon>
        <taxon>Emiliania</taxon>
    </lineage>
</organism>
<name>H9LTN0_EMIHU</name>
<keyword evidence="5 6" id="KW-0472">Membrane</keyword>
<dbReference type="PANTHER" id="PTHR31566">
    <property type="entry name" value="CYTOCHROME C BIOGENESIS PROTEIN CCS1, CHLOROPLASTIC"/>
    <property type="match status" value="1"/>
</dbReference>
<evidence type="ECO:0000313" key="9">
    <source>
        <dbReference type="EMBL" id="AEI29508.1"/>
    </source>
</evidence>
<gene>
    <name evidence="6" type="primary">ccsB</name>
    <name evidence="6" type="synonym">ccs1</name>
</gene>
<comment type="function">
    <text evidence="6">Required during biogenesis of c-type cytochromes (cytochrome c6 and cytochrome f) at the step of heme attachment.</text>
</comment>
<evidence type="ECO:0000256" key="3">
    <source>
        <dbReference type="ARBA" id="ARBA00022748"/>
    </source>
</evidence>
<evidence type="ECO:0000256" key="2">
    <source>
        <dbReference type="ARBA" id="ARBA00022692"/>
    </source>
</evidence>
<reference evidence="9" key="1">
    <citation type="journal article" date="2012" name="J. Eukaryot. Microbiol.">
        <title>Twenty-Fold Difference in Evolutionary Rates between the Mitochondrial and Plastid Genomes of Species with Secondary Red Plastids.</title>
        <authorList>
            <person name="Smith D.R."/>
            <person name="Keeling P.J."/>
        </authorList>
    </citation>
    <scope>NUCLEOTIDE SEQUENCE</scope>
</reference>
<geneLocation type="plastid" evidence="9"/>
<evidence type="ECO:0000256" key="1">
    <source>
        <dbReference type="ARBA" id="ARBA00004141"/>
    </source>
</evidence>
<feature type="transmembrane region" description="Helical" evidence="7">
    <location>
        <begin position="21"/>
        <end position="39"/>
    </location>
</feature>
<dbReference type="HAMAP" id="MF_01392">
    <property type="entry name" value="CytC_Ccs1"/>
    <property type="match status" value="1"/>
</dbReference>
<accession>H9LTN0</accession>
<dbReference type="RefSeq" id="YP_277347.1">
    <property type="nucleotide sequence ID" value="NC_007288.1"/>
</dbReference>
<dbReference type="PANTHER" id="PTHR31566:SF0">
    <property type="entry name" value="CYTOCHROME C BIOGENESIS PROTEIN CCS1, CHLOROPLASTIC"/>
    <property type="match status" value="1"/>
</dbReference>
<evidence type="ECO:0000256" key="6">
    <source>
        <dbReference type="HAMAP-Rule" id="MF_01392"/>
    </source>
</evidence>
<feature type="domain" description="ResB-like" evidence="8">
    <location>
        <begin position="19"/>
        <end position="285"/>
    </location>
</feature>
<dbReference type="InterPro" id="IPR023494">
    <property type="entry name" value="Cyt_c_bgen_Ccs1/CcsB/ResB"/>
</dbReference>
<dbReference type="GO" id="GO:0042651">
    <property type="term" value="C:thylakoid membrane"/>
    <property type="evidence" value="ECO:0007669"/>
    <property type="project" value="UniProtKB-UniRule"/>
</dbReference>
<comment type="subcellular location">
    <subcellularLocation>
        <location evidence="6">Cellular thylakoid membrane</location>
        <topology evidence="6">Multi-pass membrane protein</topology>
    </subcellularLocation>
    <subcellularLocation>
        <location evidence="1">Membrane</location>
        <topology evidence="1">Multi-pass membrane protein</topology>
    </subcellularLocation>
</comment>
<evidence type="ECO:0000256" key="5">
    <source>
        <dbReference type="ARBA" id="ARBA00023136"/>
    </source>
</evidence>
<feature type="transmembrane region" description="Helical" evidence="7">
    <location>
        <begin position="79"/>
        <end position="99"/>
    </location>
</feature>
<evidence type="ECO:0000256" key="7">
    <source>
        <dbReference type="SAM" id="Phobius"/>
    </source>
</evidence>
<comment type="subunit">
    <text evidence="6">May interact with CcsA.</text>
</comment>
<feature type="transmembrane region" description="Helical" evidence="7">
    <location>
        <begin position="167"/>
        <end position="188"/>
    </location>
</feature>
<dbReference type="EMBL" id="JN022705">
    <property type="protein sequence ID" value="AEI29508.1"/>
    <property type="molecule type" value="Genomic_DNA"/>
</dbReference>
<feature type="transmembrane region" description="Helical" evidence="7">
    <location>
        <begin position="378"/>
        <end position="397"/>
    </location>
</feature>
<keyword evidence="9" id="KW-0934">Plastid</keyword>
<dbReference type="GeneID" id="3562419"/>
<keyword evidence="6" id="KW-0793">Thylakoid</keyword>
<keyword evidence="3 6" id="KW-0201">Cytochrome c-type biogenesis</keyword>
<proteinExistence type="inferred from homology"/>
<evidence type="ECO:0000256" key="4">
    <source>
        <dbReference type="ARBA" id="ARBA00022989"/>
    </source>
</evidence>
<keyword evidence="2 6" id="KW-0812">Transmembrane</keyword>
<evidence type="ECO:0000259" key="8">
    <source>
        <dbReference type="Pfam" id="PF05140"/>
    </source>
</evidence>
<dbReference type="Pfam" id="PF05140">
    <property type="entry name" value="ResB"/>
    <property type="match status" value="1"/>
</dbReference>